<protein>
    <submittedName>
        <fullName evidence="4 5">Beta-1,4 N-acetylgalactosaminyltransferase 1-like isoform X1</fullName>
    </submittedName>
</protein>
<feature type="transmembrane region" description="Helical" evidence="1">
    <location>
        <begin position="9"/>
        <end position="30"/>
    </location>
</feature>
<dbReference type="Proteomes" id="UP000515135">
    <property type="component" value="Unplaced"/>
</dbReference>
<dbReference type="PROSITE" id="PS51257">
    <property type="entry name" value="PROKAR_LIPOPROTEIN"/>
    <property type="match status" value="1"/>
</dbReference>
<dbReference type="Pfam" id="PF00535">
    <property type="entry name" value="Glycos_transf_2"/>
    <property type="match status" value="1"/>
</dbReference>
<evidence type="ECO:0000313" key="5">
    <source>
        <dbReference type="RefSeq" id="XP_019625012.1"/>
    </source>
</evidence>
<dbReference type="InterPro" id="IPR001173">
    <property type="entry name" value="Glyco_trans_2-like"/>
</dbReference>
<keyword evidence="1" id="KW-0472">Membrane</keyword>
<keyword evidence="1" id="KW-1133">Transmembrane helix</keyword>
<reference evidence="4 5" key="1">
    <citation type="submission" date="2025-04" db="UniProtKB">
        <authorList>
            <consortium name="RefSeq"/>
        </authorList>
    </citation>
    <scope>IDENTIFICATION</scope>
    <source>
        <tissue evidence="4 5">Gonad</tissue>
    </source>
</reference>
<keyword evidence="1" id="KW-0812">Transmembrane</keyword>
<dbReference type="GeneID" id="109470494"/>
<dbReference type="Gene3D" id="3.90.550.10">
    <property type="entry name" value="Spore Coat Polysaccharide Biosynthesis Protein SpsA, Chain A"/>
    <property type="match status" value="1"/>
</dbReference>
<evidence type="ECO:0000256" key="1">
    <source>
        <dbReference type="SAM" id="Phobius"/>
    </source>
</evidence>
<evidence type="ECO:0000259" key="2">
    <source>
        <dbReference type="Pfam" id="PF00535"/>
    </source>
</evidence>
<feature type="domain" description="Glycosyltransferase 2-like" evidence="2">
    <location>
        <begin position="253"/>
        <end position="373"/>
    </location>
</feature>
<keyword evidence="3" id="KW-1185">Reference proteome</keyword>
<gene>
    <name evidence="4 5" type="primary">LOC109470494</name>
</gene>
<dbReference type="RefSeq" id="XP_019625012.1">
    <property type="nucleotide sequence ID" value="XM_019769453.1"/>
</dbReference>
<dbReference type="RefSeq" id="XP_019625011.1">
    <property type="nucleotide sequence ID" value="XM_019769452.1"/>
</dbReference>
<sequence length="491" mass="57216">MKNLKKKDIFLHLIFFVAGSCVSLSIYIHIEPCVIKHVEPATQMVAPIVLAAREQKICARKNDTMLTLNEPPCVCNRRVREIIHTSPQWTLELEQKTKSLERFERRKICMDDIYNYVDGRSPVSYPAHGLYVMPLRAVLIKGLRIEWFIPRRGTQEEKVEFRAEKGVFTTLCNYENVYIEGKETKRMTIRTNSPSLLNLQLQDIVYRNTEFDTNIFEKVLLRYLEFNITIPIHIQHRQVPWLYRKGTVEERVTVIVKTFLRYHKAKSAIYSIKRLYPNTRIIIADDTPPTNFTNLQGINMDHFRMPGFTGYFAGRNLGLSQVWTEYFLYMDDDLYFTNGTRLDVLVSFLDKTNFHLVSGAAEGKKRHVHTLRVLGNGTYSCHRKEQRHYQEIKGFPGCFVADLVPNFFLGSTHEVKSIGFDPHPALSRVGHYAFFLSALGRIRIAFCTTVEFGHNKTTTEADAAYRSFRYVGPEYYKMRGHHELFKYNFAC</sequence>
<organism evidence="3 5">
    <name type="scientific">Branchiostoma belcheri</name>
    <name type="common">Amphioxus</name>
    <dbReference type="NCBI Taxonomy" id="7741"/>
    <lineage>
        <taxon>Eukaryota</taxon>
        <taxon>Metazoa</taxon>
        <taxon>Chordata</taxon>
        <taxon>Cephalochordata</taxon>
        <taxon>Leptocardii</taxon>
        <taxon>Amphioxiformes</taxon>
        <taxon>Branchiostomatidae</taxon>
        <taxon>Branchiostoma</taxon>
    </lineage>
</organism>
<dbReference type="AlphaFoldDB" id="A0A6P4Z1R0"/>
<dbReference type="OrthoDB" id="2139606at2759"/>
<evidence type="ECO:0000313" key="4">
    <source>
        <dbReference type="RefSeq" id="XP_019625011.1"/>
    </source>
</evidence>
<dbReference type="PANTHER" id="PTHR15046:SF3">
    <property type="entry name" value="BETA-1,4 N-ACETYLGALACTOSAMINYLTRANSFERASE 2-LIKE"/>
    <property type="match status" value="1"/>
</dbReference>
<dbReference type="CDD" id="cd00761">
    <property type="entry name" value="Glyco_tranf_GTA_type"/>
    <property type="match status" value="1"/>
</dbReference>
<dbReference type="KEGG" id="bbel:109470494"/>
<dbReference type="InterPro" id="IPR029044">
    <property type="entry name" value="Nucleotide-diphossugar_trans"/>
</dbReference>
<dbReference type="PANTHER" id="PTHR15046">
    <property type="entry name" value="GLYCO_TRANS_2-LIKE DOMAIN-CONTAINING PROTEIN"/>
    <property type="match status" value="1"/>
</dbReference>
<accession>A0A6P4Z1R0</accession>
<name>A0A6P4Z1R0_BRABE</name>
<proteinExistence type="predicted"/>
<dbReference type="SUPFAM" id="SSF53448">
    <property type="entry name" value="Nucleotide-diphospho-sugar transferases"/>
    <property type="match status" value="1"/>
</dbReference>
<evidence type="ECO:0000313" key="3">
    <source>
        <dbReference type="Proteomes" id="UP000515135"/>
    </source>
</evidence>